<dbReference type="EMBL" id="JBHSBL010000005">
    <property type="protein sequence ID" value="MFC4064255.1"/>
    <property type="molecule type" value="Genomic_DNA"/>
</dbReference>
<evidence type="ECO:0000256" key="3">
    <source>
        <dbReference type="SAM" id="SignalP"/>
    </source>
</evidence>
<comment type="caution">
    <text evidence="4">The sequence shown here is derived from an EMBL/GenBank/DDBJ whole genome shotgun (WGS) entry which is preliminary data.</text>
</comment>
<feature type="transmembrane region" description="Helical" evidence="2">
    <location>
        <begin position="279"/>
        <end position="301"/>
    </location>
</feature>
<keyword evidence="3" id="KW-0732">Signal</keyword>
<evidence type="ECO:0000313" key="4">
    <source>
        <dbReference type="EMBL" id="MFC4064255.1"/>
    </source>
</evidence>
<proteinExistence type="predicted"/>
<dbReference type="Proteomes" id="UP001595867">
    <property type="component" value="Unassembled WGS sequence"/>
</dbReference>
<gene>
    <name evidence="4" type="ORF">ACFO0C_04890</name>
</gene>
<keyword evidence="2" id="KW-0472">Membrane</keyword>
<evidence type="ECO:0008006" key="6">
    <source>
        <dbReference type="Google" id="ProtNLM"/>
    </source>
</evidence>
<evidence type="ECO:0000313" key="5">
    <source>
        <dbReference type="Proteomes" id="UP001595867"/>
    </source>
</evidence>
<keyword evidence="5" id="KW-1185">Reference proteome</keyword>
<organism evidence="4 5">
    <name type="scientific">Actinoplanes subglobosus</name>
    <dbReference type="NCBI Taxonomy" id="1547892"/>
    <lineage>
        <taxon>Bacteria</taxon>
        <taxon>Bacillati</taxon>
        <taxon>Actinomycetota</taxon>
        <taxon>Actinomycetes</taxon>
        <taxon>Micromonosporales</taxon>
        <taxon>Micromonosporaceae</taxon>
        <taxon>Actinoplanes</taxon>
    </lineage>
</organism>
<keyword evidence="2" id="KW-1133">Transmembrane helix</keyword>
<evidence type="ECO:0000256" key="1">
    <source>
        <dbReference type="SAM" id="MobiDB-lite"/>
    </source>
</evidence>
<accession>A0ABV8IMP1</accession>
<feature type="chain" id="PRO_5045573588" description="DUF916 domain-containing protein" evidence="3">
    <location>
        <begin position="20"/>
        <end position="335"/>
    </location>
</feature>
<protein>
    <recommendedName>
        <fullName evidence="6">DUF916 domain-containing protein</fullName>
    </recommendedName>
</protein>
<reference evidence="5" key="1">
    <citation type="journal article" date="2019" name="Int. J. Syst. Evol. Microbiol.">
        <title>The Global Catalogue of Microorganisms (GCM) 10K type strain sequencing project: providing services to taxonomists for standard genome sequencing and annotation.</title>
        <authorList>
            <consortium name="The Broad Institute Genomics Platform"/>
            <consortium name="The Broad Institute Genome Sequencing Center for Infectious Disease"/>
            <person name="Wu L."/>
            <person name="Ma J."/>
        </authorList>
    </citation>
    <scope>NUCLEOTIDE SEQUENCE [LARGE SCALE GENOMIC DNA]</scope>
    <source>
        <strain evidence="5">TBRC 5832</strain>
    </source>
</reference>
<feature type="signal peptide" evidence="3">
    <location>
        <begin position="1"/>
        <end position="19"/>
    </location>
</feature>
<evidence type="ECO:0000256" key="2">
    <source>
        <dbReference type="SAM" id="Phobius"/>
    </source>
</evidence>
<sequence>MRKLTAALTAALVTALAVAGPGPTVASAAPVASPRSSGTADFAVSTPSERLSPDRQGRIRTELTVANNSDHQLVARIRSAGVLPRDDGQVEYSDQPDPAWSGSAKYPSTLTLPAHTFQRVPVILTVPSSLLPDIYLLGFVVEAQATGTGIRVYHQIGALLEVELPGSRERRMDVEIAATGIIHLGSTMTSTYVVTNTGPAAALGRGQVRVDSRLTDENVGVYRGSDDVQLFPTGTSRTLEYAYEVHGLFLIARPKAQILYGGSNGLAYLAEDSGGAILIIPWLTLILLAVTAVTLGAYWYWYRRRRERARRELMARRKPRHRRTWARRNDPACAG</sequence>
<dbReference type="RefSeq" id="WP_378065289.1">
    <property type="nucleotide sequence ID" value="NZ_JBHSBL010000005.1"/>
</dbReference>
<name>A0ABV8IMP1_9ACTN</name>
<feature type="compositionally biased region" description="Low complexity" evidence="1">
    <location>
        <begin position="24"/>
        <end position="38"/>
    </location>
</feature>
<keyword evidence="2" id="KW-0812">Transmembrane</keyword>
<feature type="region of interest" description="Disordered" evidence="1">
    <location>
        <begin position="24"/>
        <end position="53"/>
    </location>
</feature>